<proteinExistence type="predicted"/>
<evidence type="ECO:0000313" key="2">
    <source>
        <dbReference type="Proteomes" id="UP000256661"/>
    </source>
</evidence>
<dbReference type="Proteomes" id="UP000256661">
    <property type="component" value="Unassembled WGS sequence"/>
</dbReference>
<accession>A0A3D9SK55</accession>
<dbReference type="EMBL" id="QTTT01000001">
    <property type="protein sequence ID" value="REE96306.1"/>
    <property type="molecule type" value="Genomic_DNA"/>
</dbReference>
<reference evidence="1 2" key="1">
    <citation type="submission" date="2018-08" db="EMBL/GenBank/DDBJ databases">
        <title>Sequencing the genomes of 1000 actinobacteria strains.</title>
        <authorList>
            <person name="Klenk H.-P."/>
        </authorList>
    </citation>
    <scope>NUCLEOTIDE SEQUENCE [LARGE SCALE GENOMIC DNA]</scope>
    <source>
        <strain evidence="1 2">DSM 43927</strain>
    </source>
</reference>
<dbReference type="AlphaFoldDB" id="A0A3D9SK55"/>
<keyword evidence="2" id="KW-1185">Reference proteome</keyword>
<organism evidence="1 2">
    <name type="scientific">Thermomonospora umbrina</name>
    <dbReference type="NCBI Taxonomy" id="111806"/>
    <lineage>
        <taxon>Bacteria</taxon>
        <taxon>Bacillati</taxon>
        <taxon>Actinomycetota</taxon>
        <taxon>Actinomycetes</taxon>
        <taxon>Streptosporangiales</taxon>
        <taxon>Thermomonosporaceae</taxon>
        <taxon>Thermomonospora</taxon>
    </lineage>
</organism>
<name>A0A3D9SK55_9ACTN</name>
<sequence length="101" mass="10773">MTVSGRDGRPTPMRVHLLAVLGLALREHGRGCSVRLPVAGEPVLTVWPTTRGGPDGREVVAVQDTAGWSYLWAGARCRISDEGSPQVAAIMITQPGTGERR</sequence>
<dbReference type="RefSeq" id="WP_170177579.1">
    <property type="nucleotide sequence ID" value="NZ_QTTT01000001.1"/>
</dbReference>
<evidence type="ECO:0000313" key="1">
    <source>
        <dbReference type="EMBL" id="REE96306.1"/>
    </source>
</evidence>
<comment type="caution">
    <text evidence="1">The sequence shown here is derived from an EMBL/GenBank/DDBJ whole genome shotgun (WGS) entry which is preliminary data.</text>
</comment>
<gene>
    <name evidence="1" type="ORF">DFJ69_1736</name>
</gene>
<protein>
    <submittedName>
        <fullName evidence="1">Uncharacterized protein</fullName>
    </submittedName>
</protein>